<keyword evidence="3" id="KW-1185">Reference proteome</keyword>
<accession>M0QGQ5</accession>
<feature type="transmembrane region" description="Helical" evidence="1">
    <location>
        <begin position="68"/>
        <end position="87"/>
    </location>
</feature>
<evidence type="ECO:0000256" key="1">
    <source>
        <dbReference type="SAM" id="Phobius"/>
    </source>
</evidence>
<feature type="transmembrane region" description="Helical" evidence="1">
    <location>
        <begin position="108"/>
        <end position="129"/>
    </location>
</feature>
<dbReference type="OrthoDB" id="4773689at2"/>
<dbReference type="eggNOG" id="ENOG5033I16">
    <property type="taxonomic scope" value="Bacteria"/>
</dbReference>
<evidence type="ECO:0000313" key="3">
    <source>
        <dbReference type="Proteomes" id="UP000011666"/>
    </source>
</evidence>
<evidence type="ECO:0000313" key="2">
    <source>
        <dbReference type="EMBL" id="GAC67624.1"/>
    </source>
</evidence>
<keyword evidence="1" id="KW-0812">Transmembrane</keyword>
<dbReference type="EMBL" id="BANX01000008">
    <property type="protein sequence ID" value="GAC67624.1"/>
    <property type="molecule type" value="Genomic_DNA"/>
</dbReference>
<dbReference type="STRING" id="1223545.GS4_08_02090"/>
<reference evidence="2 3" key="1">
    <citation type="submission" date="2013-01" db="EMBL/GenBank/DDBJ databases">
        <title>Whole genome shotgun sequence of Gordonia soli NBRC 108243.</title>
        <authorList>
            <person name="Isaki-Nakamura S."/>
            <person name="Hosoyama A."/>
            <person name="Tsuchikane K."/>
            <person name="Ando Y."/>
            <person name="Baba S."/>
            <person name="Ohji S."/>
            <person name="Hamada M."/>
            <person name="Tamura T."/>
            <person name="Yamazoe A."/>
            <person name="Yamazaki S."/>
            <person name="Fujita N."/>
        </authorList>
    </citation>
    <scope>NUCLEOTIDE SEQUENCE [LARGE SCALE GENOMIC DNA]</scope>
    <source>
        <strain evidence="2 3">NBRC 108243</strain>
    </source>
</reference>
<dbReference type="Proteomes" id="UP000011666">
    <property type="component" value="Unassembled WGS sequence"/>
</dbReference>
<feature type="transmembrane region" description="Helical" evidence="1">
    <location>
        <begin position="43"/>
        <end position="62"/>
    </location>
</feature>
<organism evidence="2 3">
    <name type="scientific">Gordonia soli NBRC 108243</name>
    <dbReference type="NCBI Taxonomy" id="1223545"/>
    <lineage>
        <taxon>Bacteria</taxon>
        <taxon>Bacillati</taxon>
        <taxon>Actinomycetota</taxon>
        <taxon>Actinomycetes</taxon>
        <taxon>Mycobacteriales</taxon>
        <taxon>Gordoniaceae</taxon>
        <taxon>Gordonia</taxon>
    </lineage>
</organism>
<protein>
    <submittedName>
        <fullName evidence="2">Uncharacterized protein</fullName>
    </submittedName>
</protein>
<name>M0QGQ5_9ACTN</name>
<dbReference type="AlphaFoldDB" id="M0QGQ5"/>
<proteinExistence type="predicted"/>
<comment type="caution">
    <text evidence="2">The sequence shown here is derived from an EMBL/GenBank/DDBJ whole genome shotgun (WGS) entry which is preliminary data.</text>
</comment>
<feature type="transmembrane region" description="Helical" evidence="1">
    <location>
        <begin position="149"/>
        <end position="166"/>
    </location>
</feature>
<feature type="transmembrane region" description="Helical" evidence="1">
    <location>
        <begin position="12"/>
        <end position="31"/>
    </location>
</feature>
<gene>
    <name evidence="2" type="ORF">GS4_08_02090</name>
</gene>
<keyword evidence="1" id="KW-1133">Transmembrane helix</keyword>
<keyword evidence="1" id="KW-0472">Membrane</keyword>
<sequence length="187" mass="19266">MAAAASTSKLKSMNTPLIVILVVVAIVFLLYRQTRERPVSRSTVTVPVVLGAVGIYQTVDYLQNHHHTVGDIVAVLVGFVVAAAIAVPRAHQVKIYRDAAGVVVSRGGPATIALWVVAIVAHAAISLGVPMAFGEPMARGLSGLDGASILVYLAITIGVQGAIISARAAGVRRSDAADAVVASQRIG</sequence>